<keyword evidence="4" id="KW-1185">Reference proteome</keyword>
<dbReference type="KEGG" id="mpar:F7D14_07860"/>
<reference evidence="3 4" key="1">
    <citation type="submission" date="2019-09" db="EMBL/GenBank/DDBJ databases">
        <title>Isolation and complete genome sequencing of Methylocystis species.</title>
        <authorList>
            <person name="Rumah B.L."/>
            <person name="Stead C.E."/>
            <person name="Stevens B.C."/>
            <person name="Minton N.P."/>
            <person name="Grosse-Honebrink A."/>
            <person name="Zhang Y."/>
        </authorList>
    </citation>
    <scope>NUCLEOTIDE SEQUENCE [LARGE SCALE GENOMIC DNA]</scope>
    <source>
        <strain evidence="3 4">BRCS2</strain>
    </source>
</reference>
<evidence type="ECO:0000313" key="3">
    <source>
        <dbReference type="EMBL" id="QGM97393.1"/>
    </source>
</evidence>
<dbReference type="Pfam" id="PF00535">
    <property type="entry name" value="Glycos_transf_2"/>
    <property type="match status" value="1"/>
</dbReference>
<dbReference type="InterPro" id="IPR029044">
    <property type="entry name" value="Nucleotide-diphossugar_trans"/>
</dbReference>
<dbReference type="Gene3D" id="3.90.550.10">
    <property type="entry name" value="Spore Coat Polysaccharide Biosynthesis Protein SpsA, Chain A"/>
    <property type="match status" value="1"/>
</dbReference>
<feature type="domain" description="Glycosyltransferase 2-like" evidence="2">
    <location>
        <begin position="220"/>
        <end position="339"/>
    </location>
</feature>
<dbReference type="SUPFAM" id="SSF53448">
    <property type="entry name" value="Nucleotide-diphospho-sugar transferases"/>
    <property type="match status" value="1"/>
</dbReference>
<keyword evidence="3" id="KW-0808">Transferase</keyword>
<protein>
    <submittedName>
        <fullName evidence="3">Glycosyltransferase</fullName>
    </submittedName>
</protein>
<accession>A0A6B8M7T3</accession>
<evidence type="ECO:0000256" key="1">
    <source>
        <dbReference type="SAM" id="MobiDB-lite"/>
    </source>
</evidence>
<dbReference type="Proteomes" id="UP000422569">
    <property type="component" value="Chromosome"/>
</dbReference>
<sequence length="488" mass="54204">MPPGARDAILTANSRQDRPTIPALGPISGFLSTLRARRRKKSTQPARRSRDSPPTSGACVWKARPKIYARARVADWTGRAQFRPDENPLPTDFVAWLRAGDLVRPNAVACFDAYFSRFPSHQLAYCDEICSDYAGWKPVLKPGWSPTLHLSQPYIGRAAFVRAALAGARQDDMSADRVVDGLSPHEVGALRLPLFEFPAAPAPTPAQFEAICRDARPSVSIVIPTRDKADLLEACLASLFERTAYSNFDVVLVDNDSVEPRTLELIRDIEATFDRLKVVKIPGEFNFSTLSNAGAQACDGEFLLFLNNDTQIVTPDWIERLLYFARDPKVGAVGAKLLYPDRKTQHVGVLLGMGGVAGHFGAGLDEKAPGWWGRNLAPHEVSAVTAACMMVERKKFDAAGRFDEVNLPVDLNDVDLCLRLGERGWRTICHSQVVLIHHQSASRGGGLRLQQVYARERRFFLERWRAVIRDDPYFHPGLSLYATTEMLP</sequence>
<evidence type="ECO:0000313" key="4">
    <source>
        <dbReference type="Proteomes" id="UP000422569"/>
    </source>
</evidence>
<evidence type="ECO:0000259" key="2">
    <source>
        <dbReference type="Pfam" id="PF00535"/>
    </source>
</evidence>
<name>A0A6B8M7T3_9HYPH</name>
<dbReference type="InterPro" id="IPR001173">
    <property type="entry name" value="Glyco_trans_2-like"/>
</dbReference>
<feature type="region of interest" description="Disordered" evidence="1">
    <location>
        <begin position="1"/>
        <end position="58"/>
    </location>
</feature>
<dbReference type="PANTHER" id="PTHR43179">
    <property type="entry name" value="RHAMNOSYLTRANSFERASE WBBL"/>
    <property type="match status" value="1"/>
</dbReference>
<dbReference type="EMBL" id="CP044331">
    <property type="protein sequence ID" value="QGM97393.1"/>
    <property type="molecule type" value="Genomic_DNA"/>
</dbReference>
<gene>
    <name evidence="3" type="ORF">F7D14_07860</name>
</gene>
<dbReference type="PANTHER" id="PTHR43179:SF7">
    <property type="entry name" value="RHAMNOSYLTRANSFERASE WBBL"/>
    <property type="match status" value="1"/>
</dbReference>
<organism evidence="3 4">
    <name type="scientific">Methylocystis parvus</name>
    <dbReference type="NCBI Taxonomy" id="134"/>
    <lineage>
        <taxon>Bacteria</taxon>
        <taxon>Pseudomonadati</taxon>
        <taxon>Pseudomonadota</taxon>
        <taxon>Alphaproteobacteria</taxon>
        <taxon>Hyphomicrobiales</taxon>
        <taxon>Methylocystaceae</taxon>
        <taxon>Methylocystis</taxon>
    </lineage>
</organism>
<dbReference type="CDD" id="cd04186">
    <property type="entry name" value="GT_2_like_c"/>
    <property type="match status" value="1"/>
</dbReference>
<proteinExistence type="predicted"/>
<dbReference type="GO" id="GO:0016740">
    <property type="term" value="F:transferase activity"/>
    <property type="evidence" value="ECO:0007669"/>
    <property type="project" value="UniProtKB-KW"/>
</dbReference>
<dbReference type="AlphaFoldDB" id="A0A6B8M7T3"/>